<accession>A0A365R350</accession>
<reference evidence="1 2" key="1">
    <citation type="submission" date="2018-06" db="EMBL/GenBank/DDBJ databases">
        <title>Draft genome sequence of Burkholderia reimsis strain BE51 isolated from a French agricultural soil.</title>
        <authorList>
            <person name="Esmaeel Q."/>
        </authorList>
    </citation>
    <scope>NUCLEOTIDE SEQUENCE [LARGE SCALE GENOMIC DNA]</scope>
    <source>
        <strain evidence="1 2">BE51</strain>
    </source>
</reference>
<organism evidence="1 2">
    <name type="scientific">Burkholderia reimsis</name>
    <dbReference type="NCBI Taxonomy" id="2234132"/>
    <lineage>
        <taxon>Bacteria</taxon>
        <taxon>Pseudomonadati</taxon>
        <taxon>Pseudomonadota</taxon>
        <taxon>Betaproteobacteria</taxon>
        <taxon>Burkholderiales</taxon>
        <taxon>Burkholderiaceae</taxon>
        <taxon>Burkholderia</taxon>
    </lineage>
</organism>
<evidence type="ECO:0000313" key="1">
    <source>
        <dbReference type="EMBL" id="RBB43112.1"/>
    </source>
</evidence>
<proteinExistence type="predicted"/>
<evidence type="ECO:0008006" key="3">
    <source>
        <dbReference type="Google" id="ProtNLM"/>
    </source>
</evidence>
<sequence length="98" mass="10899">MSDVLAFSVAVAYDSGSPVRRLHRLASSRQEVLDLARSLNGDIDLATVVYEVVGPGYKKWIREKVPAMDDPAPIDCLHASALTKRLRTTLMRFPSQTR</sequence>
<dbReference type="AlphaFoldDB" id="A0A365R350"/>
<dbReference type="EMBL" id="QMFZ01000001">
    <property type="protein sequence ID" value="RBB43112.1"/>
    <property type="molecule type" value="Genomic_DNA"/>
</dbReference>
<keyword evidence="2" id="KW-1185">Reference proteome</keyword>
<protein>
    <recommendedName>
        <fullName evidence="3">Antitoxin Xre/MbcA/ParS-like toxin-binding domain-containing protein</fullName>
    </recommendedName>
</protein>
<evidence type="ECO:0000313" key="2">
    <source>
        <dbReference type="Proteomes" id="UP000252458"/>
    </source>
</evidence>
<comment type="caution">
    <text evidence="1">The sequence shown here is derived from an EMBL/GenBank/DDBJ whole genome shotgun (WGS) entry which is preliminary data.</text>
</comment>
<dbReference type="RefSeq" id="WP_053077829.1">
    <property type="nucleotide sequence ID" value="NZ_QMFZ01000001.1"/>
</dbReference>
<dbReference type="Proteomes" id="UP000252458">
    <property type="component" value="Unassembled WGS sequence"/>
</dbReference>
<gene>
    <name evidence="1" type="ORF">DPV79_02110</name>
</gene>
<name>A0A365R350_9BURK</name>